<organism evidence="1 2">
    <name type="scientific">Chromobacterium amazonense</name>
    <dbReference type="NCBI Taxonomy" id="1382803"/>
    <lineage>
        <taxon>Bacteria</taxon>
        <taxon>Pseudomonadati</taxon>
        <taxon>Pseudomonadota</taxon>
        <taxon>Betaproteobacteria</taxon>
        <taxon>Neisseriales</taxon>
        <taxon>Chromobacteriaceae</taxon>
        <taxon>Chromobacterium</taxon>
    </lineage>
</organism>
<dbReference type="RefSeq" id="WP_307910695.1">
    <property type="nucleotide sequence ID" value="NZ_JAVFJF020000034.1"/>
</dbReference>
<name>A0ABU8V4H4_9NEIS</name>
<protein>
    <submittedName>
        <fullName evidence="1">Uncharacterized protein</fullName>
    </submittedName>
</protein>
<comment type="caution">
    <text evidence="1">The sequence shown here is derived from an EMBL/GenBank/DDBJ whole genome shotgun (WGS) entry which is preliminary data.</text>
</comment>
<gene>
    <name evidence="1" type="ORF">QCL97_015175</name>
</gene>
<reference evidence="1 2" key="1">
    <citation type="submission" date="2023-12" db="EMBL/GenBank/DDBJ databases">
        <title>Evaluation and characterization of a potential secondary metabolite violacein from indigenous Chromobacterium amazonense SAM215.</title>
        <authorList>
            <person name="Tarafdar M.R."/>
            <person name="Abedin S.M."/>
            <person name="Atiqua A."/>
            <person name="Saha A."/>
            <person name="Khan S.N."/>
        </authorList>
    </citation>
    <scope>NUCLEOTIDE SEQUENCE [LARGE SCALE GENOMIC DNA]</scope>
    <source>
        <strain evidence="1 2">SAM215</strain>
    </source>
</reference>
<dbReference type="EMBL" id="JAVFJF020000034">
    <property type="protein sequence ID" value="MEJ8676078.1"/>
    <property type="molecule type" value="Genomic_DNA"/>
</dbReference>
<keyword evidence="2" id="KW-1185">Reference proteome</keyword>
<sequence>MNKTQHGLQQGRCQNRRRQASYQPIALDLAFQCETQAYNCEKKKYQRRKWQAVLQVRQLLQAKYQQDNNSRGTINGFIACRTE</sequence>
<evidence type="ECO:0000313" key="1">
    <source>
        <dbReference type="EMBL" id="MEJ8676078.1"/>
    </source>
</evidence>
<dbReference type="Proteomes" id="UP001224516">
    <property type="component" value="Unassembled WGS sequence"/>
</dbReference>
<evidence type="ECO:0000313" key="2">
    <source>
        <dbReference type="Proteomes" id="UP001224516"/>
    </source>
</evidence>
<accession>A0ABU8V4H4</accession>
<proteinExistence type="predicted"/>